<dbReference type="RefSeq" id="WP_413779751.1">
    <property type="nucleotide sequence ID" value="NZ_JAUOZS010000001.1"/>
</dbReference>
<dbReference type="InterPro" id="IPR050301">
    <property type="entry name" value="NTE"/>
</dbReference>
<evidence type="ECO:0000313" key="6">
    <source>
        <dbReference type="EMBL" id="MDT8901231.1"/>
    </source>
</evidence>
<dbReference type="InterPro" id="IPR016035">
    <property type="entry name" value="Acyl_Trfase/lysoPLipase"/>
</dbReference>
<evidence type="ECO:0000313" key="7">
    <source>
        <dbReference type="Proteomes" id="UP001254848"/>
    </source>
</evidence>
<sequence length="275" mass="29572">MTRPTIGLALGSGGLRGLAHIGVLKILEREGISVDYIAGCSIGSLIGSLYASGLDSETIFKLAKNLKRRHWIDFVIPKMGLVAGDRTLETIKLLTRRKNFDELAIPLAVVAADLNTGEEVVFRDGEVAHAVRASISVPGVFVPYEYNGRLLIDGAVVNPTPMDVVHSMGADIVIAVDLVPTGEVAALTNIFDIIIQTIDIVERQLLKQRQHYSDLLIKPDVGHISPSSFTEIDECVDLGARAMEAGLPRLRNLLADKQHKAATGENPGPRAATQG</sequence>
<dbReference type="InterPro" id="IPR002641">
    <property type="entry name" value="PNPLA_dom"/>
</dbReference>
<comment type="caution">
    <text evidence="4">Lacks conserved residue(s) required for the propagation of feature annotation.</text>
</comment>
<dbReference type="Proteomes" id="UP001254848">
    <property type="component" value="Unassembled WGS sequence"/>
</dbReference>
<dbReference type="PROSITE" id="PS51635">
    <property type="entry name" value="PNPLA"/>
    <property type="match status" value="1"/>
</dbReference>
<name>A0ABU3NWP0_9FIRM</name>
<evidence type="ECO:0000256" key="1">
    <source>
        <dbReference type="ARBA" id="ARBA00022801"/>
    </source>
</evidence>
<accession>A0ABU3NWP0</accession>
<gene>
    <name evidence="6" type="ORF">Q4T40_08285</name>
</gene>
<dbReference type="SUPFAM" id="SSF52151">
    <property type="entry name" value="FabD/lysophospholipase-like"/>
    <property type="match status" value="1"/>
</dbReference>
<evidence type="ECO:0000256" key="3">
    <source>
        <dbReference type="ARBA" id="ARBA00023098"/>
    </source>
</evidence>
<keyword evidence="1 4" id="KW-0378">Hydrolase</keyword>
<feature type="short sequence motif" description="DGA/G" evidence="4">
    <location>
        <begin position="153"/>
        <end position="155"/>
    </location>
</feature>
<evidence type="ECO:0000259" key="5">
    <source>
        <dbReference type="PROSITE" id="PS51635"/>
    </source>
</evidence>
<protein>
    <submittedName>
        <fullName evidence="6">Patatin-like phospholipase family protein</fullName>
    </submittedName>
</protein>
<evidence type="ECO:0000256" key="4">
    <source>
        <dbReference type="PROSITE-ProRule" id="PRU01161"/>
    </source>
</evidence>
<proteinExistence type="predicted"/>
<dbReference type="EMBL" id="JAUOZS010000001">
    <property type="protein sequence ID" value="MDT8901231.1"/>
    <property type="molecule type" value="Genomic_DNA"/>
</dbReference>
<dbReference type="Pfam" id="PF01734">
    <property type="entry name" value="Patatin"/>
    <property type="match status" value="1"/>
</dbReference>
<dbReference type="PANTHER" id="PTHR14226">
    <property type="entry name" value="NEUROPATHY TARGET ESTERASE/SWISS CHEESE D.MELANOGASTER"/>
    <property type="match status" value="1"/>
</dbReference>
<dbReference type="PANTHER" id="PTHR14226:SF76">
    <property type="entry name" value="NTE FAMILY PROTEIN RSSA"/>
    <property type="match status" value="1"/>
</dbReference>
<evidence type="ECO:0000256" key="2">
    <source>
        <dbReference type="ARBA" id="ARBA00022963"/>
    </source>
</evidence>
<feature type="active site" description="Proton acceptor" evidence="4">
    <location>
        <position position="153"/>
    </location>
</feature>
<feature type="active site" description="Nucleophile" evidence="4">
    <location>
        <position position="41"/>
    </location>
</feature>
<feature type="short sequence motif" description="GXSXG" evidence="4">
    <location>
        <begin position="39"/>
        <end position="43"/>
    </location>
</feature>
<keyword evidence="3 4" id="KW-0443">Lipid metabolism</keyword>
<keyword evidence="7" id="KW-1185">Reference proteome</keyword>
<comment type="caution">
    <text evidence="6">The sequence shown here is derived from an EMBL/GenBank/DDBJ whole genome shotgun (WGS) entry which is preliminary data.</text>
</comment>
<organism evidence="6 7">
    <name type="scientific">Anaeroselena agilis</name>
    <dbReference type="NCBI Taxonomy" id="3063788"/>
    <lineage>
        <taxon>Bacteria</taxon>
        <taxon>Bacillati</taxon>
        <taxon>Bacillota</taxon>
        <taxon>Negativicutes</taxon>
        <taxon>Acetonemataceae</taxon>
        <taxon>Anaeroselena</taxon>
    </lineage>
</organism>
<dbReference type="Gene3D" id="3.40.1090.10">
    <property type="entry name" value="Cytosolic phospholipase A2 catalytic domain"/>
    <property type="match status" value="1"/>
</dbReference>
<keyword evidence="2 4" id="KW-0442">Lipid degradation</keyword>
<reference evidence="6 7" key="1">
    <citation type="submission" date="2023-07" db="EMBL/GenBank/DDBJ databases">
        <title>The novel representative of Negativicutes class, Anaeroselena agilis gen. nov. sp. nov.</title>
        <authorList>
            <person name="Prokofeva M.I."/>
            <person name="Elcheninov A.G."/>
            <person name="Klyukina A."/>
            <person name="Kublanov I.V."/>
            <person name="Frolov E.N."/>
            <person name="Podosokorskaya O.A."/>
        </authorList>
    </citation>
    <scope>NUCLEOTIDE SEQUENCE [LARGE SCALE GENOMIC DNA]</scope>
    <source>
        <strain evidence="6 7">4137-cl</strain>
    </source>
</reference>
<feature type="domain" description="PNPLA" evidence="5">
    <location>
        <begin position="8"/>
        <end position="166"/>
    </location>
</feature>